<keyword evidence="2" id="KW-1185">Reference proteome</keyword>
<dbReference type="Proteomes" id="UP000831701">
    <property type="component" value="Chromosome 19"/>
</dbReference>
<protein>
    <submittedName>
        <fullName evidence="1">Uncharacterized protein</fullName>
    </submittedName>
</protein>
<feature type="non-terminal residue" evidence="1">
    <location>
        <position position="162"/>
    </location>
</feature>
<gene>
    <name evidence="1" type="ORF">L3Q82_015529</name>
</gene>
<accession>A0ACB8VQM2</accession>
<evidence type="ECO:0000313" key="2">
    <source>
        <dbReference type="Proteomes" id="UP000831701"/>
    </source>
</evidence>
<evidence type="ECO:0000313" key="1">
    <source>
        <dbReference type="EMBL" id="KAI3357771.1"/>
    </source>
</evidence>
<reference evidence="1" key="1">
    <citation type="submission" date="2022-04" db="EMBL/GenBank/DDBJ databases">
        <title>Jade perch genome.</title>
        <authorList>
            <person name="Chao B."/>
        </authorList>
    </citation>
    <scope>NUCLEOTIDE SEQUENCE</scope>
    <source>
        <strain evidence="1">CB-2022</strain>
    </source>
</reference>
<organism evidence="1 2">
    <name type="scientific">Scortum barcoo</name>
    <name type="common">barcoo grunter</name>
    <dbReference type="NCBI Taxonomy" id="214431"/>
    <lineage>
        <taxon>Eukaryota</taxon>
        <taxon>Metazoa</taxon>
        <taxon>Chordata</taxon>
        <taxon>Craniata</taxon>
        <taxon>Vertebrata</taxon>
        <taxon>Euteleostomi</taxon>
        <taxon>Actinopterygii</taxon>
        <taxon>Neopterygii</taxon>
        <taxon>Teleostei</taxon>
        <taxon>Neoteleostei</taxon>
        <taxon>Acanthomorphata</taxon>
        <taxon>Eupercaria</taxon>
        <taxon>Centrarchiformes</taxon>
        <taxon>Terapontoidei</taxon>
        <taxon>Terapontidae</taxon>
        <taxon>Scortum</taxon>
    </lineage>
</organism>
<name>A0ACB8VQM2_9TELE</name>
<proteinExistence type="predicted"/>
<sequence length="162" mass="18350">MLRHYRARHGNEESADTPAVSTPVPNKQALDEAVVNMIIKDCQPFTLVENEGFRALMQLVAPSYVLPSRKTVKDLVDHKYEEEKEKTKKDLQSAIAVTLTADMWTSINMEAYLAVTCHYVDQDSHELHTSVLGVQHFPQKHTADNLAMVKRSLMEEWGIASK</sequence>
<comment type="caution">
    <text evidence="1">The sequence shown here is derived from an EMBL/GenBank/DDBJ whole genome shotgun (WGS) entry which is preliminary data.</text>
</comment>
<dbReference type="EMBL" id="CM041549">
    <property type="protein sequence ID" value="KAI3357771.1"/>
    <property type="molecule type" value="Genomic_DNA"/>
</dbReference>